<evidence type="ECO:0000313" key="6">
    <source>
        <dbReference type="Proteomes" id="UP000520814"/>
    </source>
</evidence>
<dbReference type="PANTHER" id="PTHR36175">
    <property type="entry name" value="CYANOPHYCINASE"/>
    <property type="match status" value="1"/>
</dbReference>
<dbReference type="GO" id="GO:0008241">
    <property type="term" value="F:peptidyl-dipeptidase activity"/>
    <property type="evidence" value="ECO:0007669"/>
    <property type="project" value="UniProtKB-EC"/>
</dbReference>
<reference evidence="5 6" key="1">
    <citation type="submission" date="2020-08" db="EMBL/GenBank/DDBJ databases">
        <title>Genomic Encyclopedia of Type Strains, Phase IV (KMG-IV): sequencing the most valuable type-strain genomes for metagenomic binning, comparative biology and taxonomic classification.</title>
        <authorList>
            <person name="Goeker M."/>
        </authorList>
    </citation>
    <scope>NUCLEOTIDE SEQUENCE [LARGE SCALE GENOMIC DNA]</scope>
    <source>
        <strain evidence="5 6">DSM 23562</strain>
    </source>
</reference>
<keyword evidence="2" id="KW-0645">Protease</keyword>
<evidence type="ECO:0000313" key="5">
    <source>
        <dbReference type="EMBL" id="MBB6048931.1"/>
    </source>
</evidence>
<dbReference type="InterPro" id="IPR005320">
    <property type="entry name" value="Peptidase_S51"/>
</dbReference>
<dbReference type="GO" id="GO:0004180">
    <property type="term" value="F:carboxypeptidase activity"/>
    <property type="evidence" value="ECO:0007669"/>
    <property type="project" value="UniProtKB-KW"/>
</dbReference>
<dbReference type="Pfam" id="PF03575">
    <property type="entry name" value="Peptidase_S51"/>
    <property type="match status" value="1"/>
</dbReference>
<name>A0A7W9W5D0_ARMRO</name>
<dbReference type="RefSeq" id="WP_184192551.1">
    <property type="nucleotide sequence ID" value="NZ_JACHGW010000001.1"/>
</dbReference>
<dbReference type="Gene3D" id="3.40.50.880">
    <property type="match status" value="1"/>
</dbReference>
<keyword evidence="3 5" id="KW-0378">Hydrolase</keyword>
<organism evidence="5 6">
    <name type="scientific">Armatimonas rosea</name>
    <dbReference type="NCBI Taxonomy" id="685828"/>
    <lineage>
        <taxon>Bacteria</taxon>
        <taxon>Bacillati</taxon>
        <taxon>Armatimonadota</taxon>
        <taxon>Armatimonadia</taxon>
        <taxon>Armatimonadales</taxon>
        <taxon>Armatimonadaceae</taxon>
        <taxon>Armatimonas</taxon>
    </lineage>
</organism>
<dbReference type="Proteomes" id="UP000520814">
    <property type="component" value="Unassembled WGS sequence"/>
</dbReference>
<evidence type="ECO:0000256" key="4">
    <source>
        <dbReference type="ARBA" id="ARBA00022825"/>
    </source>
</evidence>
<keyword evidence="4" id="KW-0720">Serine protease</keyword>
<dbReference type="EC" id="3.4.15.6" evidence="5"/>
<sequence>MQTVILHGGGMTAPETTKRLIACAGGPAAGIVVLAHTGEDVAGKAKRSADWLRENGAQDVQAPVGVSEALAALERATGVWIPGGDQNVLLATFAGTGLAMRLSTKRVIGGTSAGAALMSGLMPTGEGDSKTMRKGSVAVKPGLGALPSAIVDTHFFVRQRTQRLINMVLSSPSPVLGIGVDENAWCEVSPEGVLVVRAGQVALIEAQRLPPNAPLLAGNIKIKILGLGQSQNLSQPLVV</sequence>
<dbReference type="InterPro" id="IPR029062">
    <property type="entry name" value="Class_I_gatase-like"/>
</dbReference>
<keyword evidence="6" id="KW-1185">Reference proteome</keyword>
<evidence type="ECO:0000256" key="3">
    <source>
        <dbReference type="ARBA" id="ARBA00022801"/>
    </source>
</evidence>
<proteinExistence type="inferred from homology"/>
<dbReference type="EMBL" id="JACHGW010000001">
    <property type="protein sequence ID" value="MBB6048931.1"/>
    <property type="molecule type" value="Genomic_DNA"/>
</dbReference>
<dbReference type="GO" id="GO:0006508">
    <property type="term" value="P:proteolysis"/>
    <property type="evidence" value="ECO:0007669"/>
    <property type="project" value="UniProtKB-KW"/>
</dbReference>
<dbReference type="CDD" id="cd03145">
    <property type="entry name" value="GAT1_cyanophycinase"/>
    <property type="match status" value="1"/>
</dbReference>
<evidence type="ECO:0000256" key="1">
    <source>
        <dbReference type="ARBA" id="ARBA00006534"/>
    </source>
</evidence>
<dbReference type="PANTHER" id="PTHR36175:SF1">
    <property type="entry name" value="CYANOPHYCINASE"/>
    <property type="match status" value="1"/>
</dbReference>
<dbReference type="AlphaFoldDB" id="A0A7W9W5D0"/>
<protein>
    <submittedName>
        <fullName evidence="5">Cyanophycinase</fullName>
        <ecNumber evidence="5">3.4.15.6</ecNumber>
    </submittedName>
</protein>
<evidence type="ECO:0000256" key="2">
    <source>
        <dbReference type="ARBA" id="ARBA00022670"/>
    </source>
</evidence>
<dbReference type="SUPFAM" id="SSF52317">
    <property type="entry name" value="Class I glutamine amidotransferase-like"/>
    <property type="match status" value="1"/>
</dbReference>
<gene>
    <name evidence="5" type="ORF">HNQ39_000693</name>
</gene>
<accession>A0A7W9W5D0</accession>
<comment type="caution">
    <text evidence="5">The sequence shown here is derived from an EMBL/GenBank/DDBJ whole genome shotgun (WGS) entry which is preliminary data.</text>
</comment>
<comment type="similarity">
    <text evidence="1">Belongs to the peptidase S51 family.</text>
</comment>
<dbReference type="GO" id="GO:0008236">
    <property type="term" value="F:serine-type peptidase activity"/>
    <property type="evidence" value="ECO:0007669"/>
    <property type="project" value="UniProtKB-KW"/>
</dbReference>
<keyword evidence="5" id="KW-0121">Carboxypeptidase</keyword>